<gene>
    <name evidence="8" type="ORF">SAMN02745158_01388</name>
</gene>
<evidence type="ECO:0000256" key="3">
    <source>
        <dbReference type="ARBA" id="ARBA00022989"/>
    </source>
</evidence>
<keyword evidence="3 6" id="KW-1133">Transmembrane helix</keyword>
<dbReference type="STRING" id="1122155.SAMN02745158_01388"/>
<dbReference type="InterPro" id="IPR036286">
    <property type="entry name" value="LexA/Signal_pep-like_sf"/>
</dbReference>
<dbReference type="OrthoDB" id="1648066at2"/>
<comment type="subcellular location">
    <subcellularLocation>
        <location evidence="1">Membrane</location>
    </subcellularLocation>
</comment>
<dbReference type="GO" id="GO:0006465">
    <property type="term" value="P:signal peptide processing"/>
    <property type="evidence" value="ECO:0007669"/>
    <property type="project" value="UniProtKB-UniRule"/>
</dbReference>
<evidence type="ECO:0000259" key="7">
    <source>
        <dbReference type="Pfam" id="PF10502"/>
    </source>
</evidence>
<proteinExistence type="predicted"/>
<name>A0A1M4VY40_9CLOT</name>
<organism evidence="8 9">
    <name type="scientific">Lactonifactor longoviformis DSM 17459</name>
    <dbReference type="NCBI Taxonomy" id="1122155"/>
    <lineage>
        <taxon>Bacteria</taxon>
        <taxon>Bacillati</taxon>
        <taxon>Bacillota</taxon>
        <taxon>Clostridia</taxon>
        <taxon>Eubacteriales</taxon>
        <taxon>Clostridiaceae</taxon>
        <taxon>Lactonifactor</taxon>
    </lineage>
</organism>
<reference evidence="8 9" key="1">
    <citation type="submission" date="2016-11" db="EMBL/GenBank/DDBJ databases">
        <authorList>
            <person name="Jaros S."/>
            <person name="Januszkiewicz K."/>
            <person name="Wedrychowicz H."/>
        </authorList>
    </citation>
    <scope>NUCLEOTIDE SEQUENCE [LARGE SCALE GENOMIC DNA]</scope>
    <source>
        <strain evidence="8 9">DSM 17459</strain>
    </source>
</reference>
<evidence type="ECO:0000256" key="6">
    <source>
        <dbReference type="SAM" id="Phobius"/>
    </source>
</evidence>
<dbReference type="RefSeq" id="WP_072850272.1">
    <property type="nucleotide sequence ID" value="NZ_FQVI01000005.1"/>
</dbReference>
<dbReference type="PANTHER" id="PTHR10806">
    <property type="entry name" value="SIGNAL PEPTIDASE COMPLEX CATALYTIC SUBUNIT SEC11"/>
    <property type="match status" value="1"/>
</dbReference>
<evidence type="ECO:0000256" key="4">
    <source>
        <dbReference type="ARBA" id="ARBA00023136"/>
    </source>
</evidence>
<evidence type="ECO:0000256" key="1">
    <source>
        <dbReference type="ARBA" id="ARBA00004370"/>
    </source>
</evidence>
<evidence type="ECO:0000256" key="5">
    <source>
        <dbReference type="NCBIfam" id="TIGR02228"/>
    </source>
</evidence>
<dbReference type="PANTHER" id="PTHR10806:SF6">
    <property type="entry name" value="SIGNAL PEPTIDASE COMPLEX CATALYTIC SUBUNIT SEC11"/>
    <property type="match status" value="1"/>
</dbReference>
<evidence type="ECO:0000256" key="2">
    <source>
        <dbReference type="ARBA" id="ARBA00022692"/>
    </source>
</evidence>
<protein>
    <recommendedName>
        <fullName evidence="5">Signal peptidase I</fullName>
        <ecNumber evidence="5">3.4.21.89</ecNumber>
    </recommendedName>
</protein>
<keyword evidence="4 6" id="KW-0472">Membrane</keyword>
<dbReference type="InterPro" id="IPR019533">
    <property type="entry name" value="Peptidase_S26"/>
</dbReference>
<dbReference type="Gene3D" id="2.10.109.10">
    <property type="entry name" value="Umud Fragment, subunit A"/>
    <property type="match status" value="1"/>
</dbReference>
<accession>A0A1M4VY40</accession>
<evidence type="ECO:0000313" key="8">
    <source>
        <dbReference type="EMBL" id="SHE73876.1"/>
    </source>
</evidence>
<sequence length="167" mass="18197">MKTAYKWVTTILLVVLIAFVAALFLPRVFGLKPLAVLSGSMEPTYHVGSLVYIDEVSPEKVQVGDPITFNIGEDTVVTHRVIEIDEENQSFKTKGDANNTEDGGAVAFSSVIGKPVFSIPYMGYVAVYANTRTGMILLVTLILVVLILTFLPDWLNKNDKGEDGGES</sequence>
<keyword evidence="9" id="KW-1185">Reference proteome</keyword>
<feature type="domain" description="Peptidase S26" evidence="7">
    <location>
        <begin position="9"/>
        <end position="75"/>
    </location>
</feature>
<dbReference type="InterPro" id="IPR001733">
    <property type="entry name" value="Peptidase_S26B"/>
</dbReference>
<dbReference type="NCBIfam" id="TIGR02228">
    <property type="entry name" value="sigpep_I_arch"/>
    <property type="match status" value="1"/>
</dbReference>
<dbReference type="Pfam" id="PF10502">
    <property type="entry name" value="Peptidase_S26"/>
    <property type="match status" value="1"/>
</dbReference>
<dbReference type="EMBL" id="FQVI01000005">
    <property type="protein sequence ID" value="SHE73876.1"/>
    <property type="molecule type" value="Genomic_DNA"/>
</dbReference>
<keyword evidence="2 6" id="KW-0812">Transmembrane</keyword>
<feature type="transmembrane region" description="Helical" evidence="6">
    <location>
        <begin position="133"/>
        <end position="151"/>
    </location>
</feature>
<dbReference type="EC" id="3.4.21.89" evidence="5"/>
<dbReference type="CDD" id="cd06530">
    <property type="entry name" value="S26_SPase_I"/>
    <property type="match status" value="1"/>
</dbReference>
<dbReference type="Proteomes" id="UP000184245">
    <property type="component" value="Unassembled WGS sequence"/>
</dbReference>
<dbReference type="PRINTS" id="PR00728">
    <property type="entry name" value="SIGNALPTASE"/>
</dbReference>
<dbReference type="SUPFAM" id="SSF51306">
    <property type="entry name" value="LexA/Signal peptidase"/>
    <property type="match status" value="1"/>
</dbReference>
<dbReference type="GO" id="GO:0004252">
    <property type="term" value="F:serine-type endopeptidase activity"/>
    <property type="evidence" value="ECO:0007669"/>
    <property type="project" value="UniProtKB-UniRule"/>
</dbReference>
<dbReference type="GO" id="GO:0009003">
    <property type="term" value="F:signal peptidase activity"/>
    <property type="evidence" value="ECO:0007669"/>
    <property type="project" value="UniProtKB-EC"/>
</dbReference>
<dbReference type="AlphaFoldDB" id="A0A1M4VY40"/>
<dbReference type="GO" id="GO:0016020">
    <property type="term" value="C:membrane"/>
    <property type="evidence" value="ECO:0007669"/>
    <property type="project" value="UniProtKB-SubCell"/>
</dbReference>
<evidence type="ECO:0000313" key="9">
    <source>
        <dbReference type="Proteomes" id="UP000184245"/>
    </source>
</evidence>